<sequence length="135" mass="16069">MNIWLLLWVAFLILAFFFNYYKIHKLHTIKSSYGNAIKGKVIHLDREKNEIVVETKFKGKRIHVSLVFKYGKLSSSKYEIEKVIASESKFRQVYINRSDLRLSSLTDPRNVIPFRYYGYCTIIFCVFIFTLWVLV</sequence>
<organism evidence="2 3">
    <name type="scientific">Vibrio parahaemolyticus</name>
    <dbReference type="NCBI Taxonomy" id="670"/>
    <lineage>
        <taxon>Bacteria</taxon>
        <taxon>Pseudomonadati</taxon>
        <taxon>Pseudomonadota</taxon>
        <taxon>Gammaproteobacteria</taxon>
        <taxon>Vibrionales</taxon>
        <taxon>Vibrionaceae</taxon>
        <taxon>Vibrio</taxon>
    </lineage>
</organism>
<accession>A0AAX0M5G3</accession>
<dbReference type="Proteomes" id="UP000191946">
    <property type="component" value="Unassembled WGS sequence"/>
</dbReference>
<feature type="transmembrane region" description="Helical" evidence="1">
    <location>
        <begin position="6"/>
        <end position="23"/>
    </location>
</feature>
<evidence type="ECO:0000313" key="2">
    <source>
        <dbReference type="EMBL" id="OQJ96507.1"/>
    </source>
</evidence>
<reference evidence="2 3" key="1">
    <citation type="submission" date="2015-08" db="EMBL/GenBank/DDBJ databases">
        <title>Draft Genome Sequences of Vibrio parahaemolyticus Strains.</title>
        <authorList>
            <person name="Gonzalez-Escalona N."/>
            <person name="DePaola A."/>
        </authorList>
    </citation>
    <scope>NUCLEOTIDE SEQUENCE [LARGE SCALE GENOMIC DNA]</scope>
    <source>
        <strain evidence="2 3">CFSAN001621</strain>
    </source>
</reference>
<dbReference type="EMBL" id="LHQV01000025">
    <property type="protein sequence ID" value="OQJ96507.1"/>
    <property type="molecule type" value="Genomic_DNA"/>
</dbReference>
<proteinExistence type="predicted"/>
<evidence type="ECO:0000256" key="1">
    <source>
        <dbReference type="SAM" id="Phobius"/>
    </source>
</evidence>
<dbReference type="AlphaFoldDB" id="A0AAX0M5G3"/>
<evidence type="ECO:0008006" key="4">
    <source>
        <dbReference type="Google" id="ProtNLM"/>
    </source>
</evidence>
<keyword evidence="1" id="KW-1133">Transmembrane helix</keyword>
<comment type="caution">
    <text evidence="2">The sequence shown here is derived from an EMBL/GenBank/DDBJ whole genome shotgun (WGS) entry which is preliminary data.</text>
</comment>
<keyword evidence="1" id="KW-0472">Membrane</keyword>
<gene>
    <name evidence="2" type="ORF">AKG60_24815</name>
</gene>
<protein>
    <recommendedName>
        <fullName evidence="4">DUF3592 domain-containing protein</fullName>
    </recommendedName>
</protein>
<name>A0AAX0M5G3_VIBPH</name>
<evidence type="ECO:0000313" key="3">
    <source>
        <dbReference type="Proteomes" id="UP000191946"/>
    </source>
</evidence>
<keyword evidence="3" id="KW-1185">Reference proteome</keyword>
<feature type="transmembrane region" description="Helical" evidence="1">
    <location>
        <begin position="116"/>
        <end position="134"/>
    </location>
</feature>
<keyword evidence="1" id="KW-0812">Transmembrane</keyword>